<protein>
    <recommendedName>
        <fullName evidence="2">DUF2190 family protein</fullName>
    </recommendedName>
</protein>
<name>A0AB39D1U1_9BURK</name>
<reference evidence="1" key="1">
    <citation type="submission" date="2024-05" db="EMBL/GenBank/DDBJ databases">
        <authorList>
            <person name="Luo Y.-C."/>
            <person name="Nicholds J."/>
            <person name="Mortimer T."/>
            <person name="Maboni G."/>
        </authorList>
    </citation>
    <scope>NUCLEOTIDE SEQUENCE</scope>
    <source>
        <strain evidence="1">151836</strain>
    </source>
</reference>
<evidence type="ECO:0000313" key="1">
    <source>
        <dbReference type="EMBL" id="XDJ48467.1"/>
    </source>
</evidence>
<sequence>MAETNSVQAAKIVAGKKLMPADSHGRQRVLIATLPATHDAYAVDDTIFLGRVPANTRFLLGGVIGVADAGTASSTLNIGIRNTQTGAVIDADGLAAGVDISAAAVVKCDTGDLIAKASEYFTPAEVDVYATVKGAALKADQKMKFQIPYVTD</sequence>
<organism evidence="1">
    <name type="scientific">Castellaniella ginsengisoli</name>
    <dbReference type="NCBI Taxonomy" id="546114"/>
    <lineage>
        <taxon>Bacteria</taxon>
        <taxon>Pseudomonadati</taxon>
        <taxon>Pseudomonadota</taxon>
        <taxon>Betaproteobacteria</taxon>
        <taxon>Burkholderiales</taxon>
        <taxon>Alcaligenaceae</taxon>
        <taxon>Castellaniella</taxon>
    </lineage>
</organism>
<dbReference type="AlphaFoldDB" id="A0AB39D1U1"/>
<proteinExistence type="predicted"/>
<evidence type="ECO:0008006" key="2">
    <source>
        <dbReference type="Google" id="ProtNLM"/>
    </source>
</evidence>
<accession>A0AB39D1U1</accession>
<dbReference type="RefSeq" id="WP_368640584.1">
    <property type="nucleotide sequence ID" value="NZ_CP158254.1"/>
</dbReference>
<gene>
    <name evidence="1" type="ORF">ABRZ04_05225</name>
</gene>
<dbReference type="EMBL" id="CP158254">
    <property type="protein sequence ID" value="XDJ48467.1"/>
    <property type="molecule type" value="Genomic_DNA"/>
</dbReference>